<dbReference type="Proteomes" id="UP000197007">
    <property type="component" value="Chromosome"/>
</dbReference>
<gene>
    <name evidence="1" type="ORF">CBG49_11075</name>
</gene>
<protein>
    <submittedName>
        <fullName evidence="1">Uncharacterized protein</fullName>
    </submittedName>
</protein>
<proteinExistence type="predicted"/>
<dbReference type="SUPFAM" id="SSF52540">
    <property type="entry name" value="P-loop containing nucleoside triphosphate hydrolases"/>
    <property type="match status" value="1"/>
</dbReference>
<dbReference type="EMBL" id="CP022022">
    <property type="protein sequence ID" value="ASF43573.1"/>
    <property type="molecule type" value="Genomic_DNA"/>
</dbReference>
<evidence type="ECO:0000313" key="2">
    <source>
        <dbReference type="Proteomes" id="UP000197007"/>
    </source>
</evidence>
<dbReference type="KEGG" id="capn:CBG49_11075"/>
<accession>A0A1Z4BQS4</accession>
<evidence type="ECO:0000313" key="1">
    <source>
        <dbReference type="EMBL" id="ASF43573.1"/>
    </source>
</evidence>
<reference evidence="2" key="1">
    <citation type="submission" date="2017-06" db="EMBL/GenBank/DDBJ databases">
        <title>Complete genome sequence of Capnocytophaga sp. KCOM 1579 (=ChDC OS43) isolated from a human refractory periapical abscess lesion.</title>
        <authorList>
            <person name="Kook J.-K."/>
            <person name="Park S.-N."/>
            <person name="Lim Y.K."/>
            <person name="Roh H."/>
        </authorList>
    </citation>
    <scope>NUCLEOTIDE SEQUENCE [LARGE SCALE GENOMIC DNA]</scope>
    <source>
        <strain evidence="2">ChDC OS43</strain>
    </source>
</reference>
<dbReference type="InterPro" id="IPR027417">
    <property type="entry name" value="P-loop_NTPase"/>
</dbReference>
<sequence>MVVKLLLTLKTIRMKVILIQGKENSGKTTLCNQIDEWLQKGIFQDVNLKRVDVTKQCFKKQDFVAIYDVFAETADNKEVRILINSASDDNTSIETFKSFKNNCNEEYYKNKEVDILITTIRNNDNPKLQEKIMEICGLEKKDFDQVSSIPIVIHKEDISKNKLIIELEKSPLHLIKEEIRTLLK</sequence>
<organism evidence="1 2">
    <name type="scientific">Capnocytophaga endodontalis</name>
    <dbReference type="NCBI Taxonomy" id="2708117"/>
    <lineage>
        <taxon>Bacteria</taxon>
        <taxon>Pseudomonadati</taxon>
        <taxon>Bacteroidota</taxon>
        <taxon>Flavobacteriia</taxon>
        <taxon>Flavobacteriales</taxon>
        <taxon>Flavobacteriaceae</taxon>
        <taxon>Capnocytophaga</taxon>
    </lineage>
</organism>
<dbReference type="AlphaFoldDB" id="A0A1Z4BQS4"/>
<dbReference type="Gene3D" id="3.40.50.300">
    <property type="entry name" value="P-loop containing nucleotide triphosphate hydrolases"/>
    <property type="match status" value="1"/>
</dbReference>
<keyword evidence="2" id="KW-1185">Reference proteome</keyword>
<name>A0A1Z4BQS4_9FLAO</name>